<dbReference type="Gene3D" id="3.40.109.10">
    <property type="entry name" value="NADH Oxidase"/>
    <property type="match status" value="1"/>
</dbReference>
<comment type="cofactor">
    <cofactor evidence="1">
        <name>FMN</name>
        <dbReference type="ChEBI" id="CHEBI:58210"/>
    </cofactor>
</comment>
<feature type="domain" description="Nitroreductase" evidence="6">
    <location>
        <begin position="28"/>
        <end position="206"/>
    </location>
</feature>
<dbReference type="InterPro" id="IPR029479">
    <property type="entry name" value="Nitroreductase"/>
</dbReference>
<gene>
    <name evidence="7" type="ORF">SCORR_v1c08910</name>
</gene>
<accession>A0A222EQZ6</accession>
<dbReference type="AlphaFoldDB" id="A0A222EQZ6"/>
<evidence type="ECO:0000256" key="4">
    <source>
        <dbReference type="ARBA" id="ARBA00022643"/>
    </source>
</evidence>
<reference evidence="7 8" key="1">
    <citation type="submission" date="2017-07" db="EMBL/GenBank/DDBJ databases">
        <title>Complete genome sequence of Spiroplasma corruscae EC-1 (DSM 19793).</title>
        <authorList>
            <person name="Tsai Y.-M."/>
            <person name="Lo W.-S."/>
            <person name="Kuo C.-H."/>
        </authorList>
    </citation>
    <scope>NUCLEOTIDE SEQUENCE [LARGE SCALE GENOMIC DNA]</scope>
    <source>
        <strain evidence="7 8">EC-1</strain>
    </source>
</reference>
<dbReference type="PANTHER" id="PTHR43673:SF2">
    <property type="entry name" value="NITROREDUCTASE"/>
    <property type="match status" value="1"/>
</dbReference>
<dbReference type="GO" id="GO:0016491">
    <property type="term" value="F:oxidoreductase activity"/>
    <property type="evidence" value="ECO:0007669"/>
    <property type="project" value="UniProtKB-KW"/>
</dbReference>
<evidence type="ECO:0000313" key="8">
    <source>
        <dbReference type="Proteomes" id="UP000203229"/>
    </source>
</evidence>
<dbReference type="InterPro" id="IPR000415">
    <property type="entry name" value="Nitroreductase-like"/>
</dbReference>
<evidence type="ECO:0000256" key="2">
    <source>
        <dbReference type="ARBA" id="ARBA00007118"/>
    </source>
</evidence>
<dbReference type="EMBL" id="CP022535">
    <property type="protein sequence ID" value="ASP28663.1"/>
    <property type="molecule type" value="Genomic_DNA"/>
</dbReference>
<name>A0A222EQZ6_9MOLU</name>
<protein>
    <submittedName>
        <fullName evidence="7">Nitroreductase</fullName>
    </submittedName>
</protein>
<keyword evidence="5" id="KW-0560">Oxidoreductase</keyword>
<evidence type="ECO:0000256" key="5">
    <source>
        <dbReference type="ARBA" id="ARBA00023002"/>
    </source>
</evidence>
<keyword evidence="3" id="KW-0285">Flavoprotein</keyword>
<organism evidence="7 8">
    <name type="scientific">Spiroplasma corruscae</name>
    <dbReference type="NCBI Taxonomy" id="216934"/>
    <lineage>
        <taxon>Bacteria</taxon>
        <taxon>Bacillati</taxon>
        <taxon>Mycoplasmatota</taxon>
        <taxon>Mollicutes</taxon>
        <taxon>Entomoplasmatales</taxon>
        <taxon>Spiroplasmataceae</taxon>
        <taxon>Spiroplasma</taxon>
    </lineage>
</organism>
<dbReference type="KEGG" id="scou:SCORR_v1c08910"/>
<proteinExistence type="inferred from homology"/>
<keyword evidence="4" id="KW-0288">FMN</keyword>
<dbReference type="Pfam" id="PF00881">
    <property type="entry name" value="Nitroreductase"/>
    <property type="match status" value="1"/>
</dbReference>
<evidence type="ECO:0000313" key="7">
    <source>
        <dbReference type="EMBL" id="ASP28663.1"/>
    </source>
</evidence>
<dbReference type="PANTHER" id="PTHR43673">
    <property type="entry name" value="NAD(P)H NITROREDUCTASE YDGI-RELATED"/>
    <property type="match status" value="1"/>
</dbReference>
<keyword evidence="8" id="KW-1185">Reference proteome</keyword>
<evidence type="ECO:0000259" key="6">
    <source>
        <dbReference type="Pfam" id="PF00881"/>
    </source>
</evidence>
<evidence type="ECO:0000256" key="3">
    <source>
        <dbReference type="ARBA" id="ARBA00022630"/>
    </source>
</evidence>
<comment type="similarity">
    <text evidence="2">Belongs to the nitroreductase family.</text>
</comment>
<sequence length="232" mass="27426">MAKYLMMRKVSLFSNLIRNMSKVLELIIERRSIKNFNKNFKISSKDIIKIFETIRMSPTSFNLQPFKVYYVSNIDIREELSPICWNQDSITSSSGLLVWTVNKEDYLRNYYIKNQIRWLADGNDNRIERVTNGLKIVVDDRKIRYEEWAIRQCYITLGCIMPVIKELDLDSCPIEGFLTDKVNDVFNKHKVYNSKNETIALVCAIGKRLEEQNTNFLKNKKRLPMEDLFKTI</sequence>
<dbReference type="SUPFAM" id="SSF55469">
    <property type="entry name" value="FMN-dependent nitroreductase-like"/>
    <property type="match status" value="1"/>
</dbReference>
<evidence type="ECO:0000256" key="1">
    <source>
        <dbReference type="ARBA" id="ARBA00001917"/>
    </source>
</evidence>
<dbReference type="Proteomes" id="UP000203229">
    <property type="component" value="Chromosome"/>
</dbReference>